<dbReference type="PRINTS" id="PR00133">
    <property type="entry name" value="GLHYDRLASE3"/>
</dbReference>
<evidence type="ECO:0000256" key="3">
    <source>
        <dbReference type="ARBA" id="ARBA00012744"/>
    </source>
</evidence>
<dbReference type="Pfam" id="PF01915">
    <property type="entry name" value="Glyco_hydro_3_C"/>
    <property type="match status" value="1"/>
</dbReference>
<proteinExistence type="inferred from homology"/>
<feature type="domain" description="Fibronectin type III-like" evidence="7">
    <location>
        <begin position="655"/>
        <end position="724"/>
    </location>
</feature>
<comment type="similarity">
    <text evidence="2">Belongs to the glycosyl hydrolase 3 family.</text>
</comment>
<evidence type="ECO:0000256" key="2">
    <source>
        <dbReference type="ARBA" id="ARBA00005336"/>
    </source>
</evidence>
<reference evidence="8 9" key="1">
    <citation type="submission" date="2016-09" db="EMBL/GenBank/DDBJ databases">
        <authorList>
            <person name="Capua I."/>
            <person name="De Benedictis P."/>
            <person name="Joannis T."/>
            <person name="Lombin L.H."/>
            <person name="Cattoli G."/>
        </authorList>
    </citation>
    <scope>NUCLEOTIDE SEQUENCE [LARGE SCALE GENOMIC DNA]</scope>
    <source>
        <strain evidence="8 9">GluBS11</strain>
    </source>
</reference>
<accession>A0A1D3TTQ8</accession>
<evidence type="ECO:0000256" key="6">
    <source>
        <dbReference type="ARBA" id="ARBA00023295"/>
    </source>
</evidence>
<dbReference type="Gene3D" id="3.40.50.1700">
    <property type="entry name" value="Glycoside hydrolase family 3 C-terminal domain"/>
    <property type="match status" value="1"/>
</dbReference>
<dbReference type="InterPro" id="IPR026891">
    <property type="entry name" value="Fn3-like"/>
</dbReference>
<evidence type="ECO:0000259" key="7">
    <source>
        <dbReference type="SMART" id="SM01217"/>
    </source>
</evidence>
<dbReference type="EC" id="3.2.1.21" evidence="3"/>
<evidence type="ECO:0000256" key="4">
    <source>
        <dbReference type="ARBA" id="ARBA00022729"/>
    </source>
</evidence>
<dbReference type="GO" id="GO:0008422">
    <property type="term" value="F:beta-glucosidase activity"/>
    <property type="evidence" value="ECO:0007669"/>
    <property type="project" value="UniProtKB-EC"/>
</dbReference>
<dbReference type="SMART" id="SM01217">
    <property type="entry name" value="Fn3_like"/>
    <property type="match status" value="1"/>
</dbReference>
<dbReference type="PANTHER" id="PTHR30620:SF16">
    <property type="entry name" value="LYSOSOMAL BETA GLUCOSIDASE"/>
    <property type="match status" value="1"/>
</dbReference>
<dbReference type="InterPro" id="IPR036881">
    <property type="entry name" value="Glyco_hydro_3_C_sf"/>
</dbReference>
<dbReference type="Gene3D" id="2.60.40.10">
    <property type="entry name" value="Immunoglobulins"/>
    <property type="match status" value="1"/>
</dbReference>
<comment type="catalytic activity">
    <reaction evidence="1">
        <text>Hydrolysis of terminal, non-reducing beta-D-glucosyl residues with release of beta-D-glucose.</text>
        <dbReference type="EC" id="3.2.1.21"/>
    </reaction>
</comment>
<dbReference type="Pfam" id="PF00933">
    <property type="entry name" value="Glyco_hydro_3"/>
    <property type="match status" value="1"/>
</dbReference>
<dbReference type="STRING" id="1619234.SAMN05421730_101056"/>
<dbReference type="InterPro" id="IPR002772">
    <property type="entry name" value="Glyco_hydro_3_C"/>
</dbReference>
<dbReference type="InterPro" id="IPR013783">
    <property type="entry name" value="Ig-like_fold"/>
</dbReference>
<dbReference type="Proteomes" id="UP000199315">
    <property type="component" value="Unassembled WGS sequence"/>
</dbReference>
<evidence type="ECO:0000313" key="8">
    <source>
        <dbReference type="EMBL" id="SCP97394.1"/>
    </source>
</evidence>
<name>A0A1D3TTQ8_9FIRM</name>
<gene>
    <name evidence="8" type="ORF">SAMN05421730_101056</name>
</gene>
<keyword evidence="9" id="KW-1185">Reference proteome</keyword>
<dbReference type="Pfam" id="PF14310">
    <property type="entry name" value="Fn3-like"/>
    <property type="match status" value="1"/>
</dbReference>
<keyword evidence="4" id="KW-0732">Signal</keyword>
<keyword evidence="6" id="KW-0326">Glycosidase</keyword>
<dbReference type="PANTHER" id="PTHR30620">
    <property type="entry name" value="PERIPLASMIC BETA-GLUCOSIDASE-RELATED"/>
    <property type="match status" value="1"/>
</dbReference>
<sequence length="743" mass="82510">MDREIKRRAEDLLRQMTLEEKIGQMNQLSPSIVGGFEVPFEELIEMMTDGRISHEEFNNILMNSEKDFHEDDIRAGRIGSCLMNDPKKANELQKIAMEESRLGIPLIIGFDVIHGFQTVFPIPLAEAGSFDTEVFQESAAIAAREARSHGIQWTFAPMLDIARDARWGRISESPGEDPYLSAVYGEAKVKGFQGEEAPEKGIDREHLAACLKHFVAYGAVEGGKDYNTVSMSKSMLHNGYLPPFKKAVEAGAMTAMAAFNDFNGVPCTTNPYLLRTVLKEEYGFEGYVVSDANAVLECVNHGFAEDRKDASVKAANAGMDMDMGTSCFIENLEQAVKEGLVSEQVIDDAVRRILYVKMTLGLFENPYLSEEEIEKYDVLPAEHVAASLEAAKKSIVLLKNEKVLPVKKETRIALAGRLADMPEEVMGAWAIAGRTSDCVSIKQGLENRNAKMKYYPCCGPEGDLNEDEISILFGNLEETDVIVAVLGETSSMSGEAASRADITLPGEQRSFLKRLKETGKPVVLCMMNGRPLALDWEAENIDAIVECWQLGIQMGNAVAEVLYGEYNPTGKLAATFPALTGQCPMYYNHPSTGRPGSRSKFTSRYLDAPLEPLYPFGYGLSYTTFAYKGLSVTEEADCLKIQVEIENTGMREGEETIQLYMQDVTASLVRPVKELKGFCKVTLKPGESKKASMILDKKDMGFYDDDYEYHLEDGEFRIYAGANARDCLMESIRICRFSKEDVM</sequence>
<dbReference type="InterPro" id="IPR001764">
    <property type="entry name" value="Glyco_hydro_3_N"/>
</dbReference>
<dbReference type="RefSeq" id="WP_207648847.1">
    <property type="nucleotide sequence ID" value="NZ_FMKA01000010.1"/>
</dbReference>
<dbReference type="InterPro" id="IPR036962">
    <property type="entry name" value="Glyco_hydro_3_N_sf"/>
</dbReference>
<protein>
    <recommendedName>
        <fullName evidence="3">beta-glucosidase</fullName>
        <ecNumber evidence="3">3.2.1.21</ecNumber>
    </recommendedName>
</protein>
<evidence type="ECO:0000256" key="1">
    <source>
        <dbReference type="ARBA" id="ARBA00000448"/>
    </source>
</evidence>
<dbReference type="GO" id="GO:0009251">
    <property type="term" value="P:glucan catabolic process"/>
    <property type="evidence" value="ECO:0007669"/>
    <property type="project" value="TreeGrafter"/>
</dbReference>
<dbReference type="EMBL" id="FMKA01000010">
    <property type="protein sequence ID" value="SCP97394.1"/>
    <property type="molecule type" value="Genomic_DNA"/>
</dbReference>
<dbReference type="FunFam" id="2.60.40.10:FF:000495">
    <property type="entry name" value="Periplasmic beta-glucosidase"/>
    <property type="match status" value="1"/>
</dbReference>
<organism evidence="8 9">
    <name type="scientific">Anaerobium acetethylicum</name>
    <dbReference type="NCBI Taxonomy" id="1619234"/>
    <lineage>
        <taxon>Bacteria</taxon>
        <taxon>Bacillati</taxon>
        <taxon>Bacillota</taxon>
        <taxon>Clostridia</taxon>
        <taxon>Lachnospirales</taxon>
        <taxon>Lachnospiraceae</taxon>
        <taxon>Anaerobium</taxon>
    </lineage>
</organism>
<keyword evidence="5" id="KW-0378">Hydrolase</keyword>
<dbReference type="Gene3D" id="3.20.20.300">
    <property type="entry name" value="Glycoside hydrolase, family 3, N-terminal domain"/>
    <property type="match status" value="1"/>
</dbReference>
<dbReference type="SUPFAM" id="SSF52279">
    <property type="entry name" value="Beta-D-glucan exohydrolase, C-terminal domain"/>
    <property type="match status" value="1"/>
</dbReference>
<evidence type="ECO:0000313" key="9">
    <source>
        <dbReference type="Proteomes" id="UP000199315"/>
    </source>
</evidence>
<dbReference type="InterPro" id="IPR051915">
    <property type="entry name" value="Cellulose_Degrad_GH3"/>
</dbReference>
<dbReference type="InterPro" id="IPR017853">
    <property type="entry name" value="GH"/>
</dbReference>
<evidence type="ECO:0000256" key="5">
    <source>
        <dbReference type="ARBA" id="ARBA00022801"/>
    </source>
</evidence>
<dbReference type="SUPFAM" id="SSF51445">
    <property type="entry name" value="(Trans)glycosidases"/>
    <property type="match status" value="1"/>
</dbReference>
<dbReference type="AlphaFoldDB" id="A0A1D3TTQ8"/>